<reference evidence="4 5" key="1">
    <citation type="submission" date="2023-08" db="EMBL/GenBank/DDBJ databases">
        <title>Annotated Genome Sequence of Vanrija albida AlHP1.</title>
        <authorList>
            <person name="Herzog R."/>
        </authorList>
    </citation>
    <scope>NUCLEOTIDE SEQUENCE [LARGE SCALE GENOMIC DNA]</scope>
    <source>
        <strain evidence="4 5">AlHP1</strain>
    </source>
</reference>
<evidence type="ECO:0000259" key="3">
    <source>
        <dbReference type="Pfam" id="PF00135"/>
    </source>
</evidence>
<dbReference type="EMBL" id="JBBXJM010000005">
    <property type="protein sequence ID" value="KAL1407841.1"/>
    <property type="molecule type" value="Genomic_DNA"/>
</dbReference>
<keyword evidence="5" id="KW-1185">Reference proteome</keyword>
<accession>A0ABR3PZH1</accession>
<evidence type="ECO:0000256" key="2">
    <source>
        <dbReference type="SAM" id="SignalP"/>
    </source>
</evidence>
<feature type="chain" id="PRO_5045048396" description="Carboxylesterase type B domain-containing protein" evidence="2">
    <location>
        <begin position="18"/>
        <end position="623"/>
    </location>
</feature>
<name>A0ABR3PZH1_9TREE</name>
<protein>
    <recommendedName>
        <fullName evidence="3">Carboxylesterase type B domain-containing protein</fullName>
    </recommendedName>
</protein>
<dbReference type="Proteomes" id="UP001565368">
    <property type="component" value="Unassembled WGS sequence"/>
</dbReference>
<feature type="compositionally biased region" description="Basic and acidic residues" evidence="1">
    <location>
        <begin position="532"/>
        <end position="548"/>
    </location>
</feature>
<feature type="compositionally biased region" description="Gly residues" evidence="1">
    <location>
        <begin position="511"/>
        <end position="528"/>
    </location>
</feature>
<proteinExistence type="predicted"/>
<dbReference type="GeneID" id="95988320"/>
<dbReference type="PANTHER" id="PTHR11559">
    <property type="entry name" value="CARBOXYLESTERASE"/>
    <property type="match status" value="1"/>
</dbReference>
<gene>
    <name evidence="4" type="ORF">Q8F55_007277</name>
</gene>
<feature type="domain" description="Carboxylesterase type B" evidence="3">
    <location>
        <begin position="50"/>
        <end position="508"/>
    </location>
</feature>
<comment type="caution">
    <text evidence="4">The sequence shown here is derived from an EMBL/GenBank/DDBJ whole genome shotgun (WGS) entry which is preliminary data.</text>
</comment>
<organism evidence="4 5">
    <name type="scientific">Vanrija albida</name>
    <dbReference type="NCBI Taxonomy" id="181172"/>
    <lineage>
        <taxon>Eukaryota</taxon>
        <taxon>Fungi</taxon>
        <taxon>Dikarya</taxon>
        <taxon>Basidiomycota</taxon>
        <taxon>Agaricomycotina</taxon>
        <taxon>Tremellomycetes</taxon>
        <taxon>Trichosporonales</taxon>
        <taxon>Trichosporonaceae</taxon>
        <taxon>Vanrija</taxon>
    </lineage>
</organism>
<sequence>MLLRTIVLLLTAGSALGAVAPRGKPTSTAPAPGQVTATIKHKGSKIPVIGKELNGAELFGGIPFAKPPVGDLRWEHPQPAEYGSTIDALQIGDICPQDLSRSAIRYNVSEDCLTLNIQRPVGTSAKDKLPVMFWIYGGSFIAGANARYTSPYLVNYGKATGRPFILVTINYRVGWLGWPYGNDFAKHKAGNLGLRDQILALEWTRDHIAAFGGDPKKVTAFGESAGSISIAILLLNKKQKLFRGAIMQSGSAATTGVFPVGEAWQETYDALAKSLGCEPAATRWDCMKAVPSGQLLNASIALKFTPRWLAQSYSAPSIDGDLIPTHPYDIIKSGKFAKMPMIMGTTGDEGTAFVPLPITPPNEAANVQFIKTLGPTPLADQFSDKIFKAYPNDPAMGSPFNTGNQTFGLPPSRKQLTAIMGDMAFVSKRRFFQRAANKQGNSKVWSYEFKSLNPGSSPANGFVHAADVFYTFGQVNTTANYTTAQVEVSEALMNYWINFAYYLDPNGKSGGGGKGGEGGKGGKGGKGGDGGEDGKDGKDGKDGEDGKSGKTKRFNVFPPPPGVVTPNTKAEYPYWPAHNYPKNKNQLLFSPGNIGVVQDDYREKQMEVFLEPDMIRPLGQRGI</sequence>
<dbReference type="Gene3D" id="3.40.50.1820">
    <property type="entry name" value="alpha/beta hydrolase"/>
    <property type="match status" value="1"/>
</dbReference>
<feature type="signal peptide" evidence="2">
    <location>
        <begin position="1"/>
        <end position="17"/>
    </location>
</feature>
<feature type="region of interest" description="Disordered" evidence="1">
    <location>
        <begin position="511"/>
        <end position="565"/>
    </location>
</feature>
<evidence type="ECO:0000313" key="5">
    <source>
        <dbReference type="Proteomes" id="UP001565368"/>
    </source>
</evidence>
<dbReference type="SUPFAM" id="SSF53474">
    <property type="entry name" value="alpha/beta-Hydrolases"/>
    <property type="match status" value="1"/>
</dbReference>
<dbReference type="InterPro" id="IPR050309">
    <property type="entry name" value="Type-B_Carboxylest/Lipase"/>
</dbReference>
<dbReference type="InterPro" id="IPR029058">
    <property type="entry name" value="AB_hydrolase_fold"/>
</dbReference>
<dbReference type="RefSeq" id="XP_069207785.1">
    <property type="nucleotide sequence ID" value="XM_069355714.1"/>
</dbReference>
<keyword evidence="2" id="KW-0732">Signal</keyword>
<evidence type="ECO:0000313" key="4">
    <source>
        <dbReference type="EMBL" id="KAL1407841.1"/>
    </source>
</evidence>
<dbReference type="Pfam" id="PF00135">
    <property type="entry name" value="COesterase"/>
    <property type="match status" value="1"/>
</dbReference>
<evidence type="ECO:0000256" key="1">
    <source>
        <dbReference type="SAM" id="MobiDB-lite"/>
    </source>
</evidence>
<dbReference type="InterPro" id="IPR002018">
    <property type="entry name" value="CarbesteraseB"/>
</dbReference>